<sequence>MIPKAEGAANFAPEKLRYAPTDLFLDLKHRERLSESGAPVSVVFEVDNGGVTASFSVTLRRGRNSTISTVAPGELTHGLGAAISSSERPFSVYEPGLAGIPSRETYQGRLVVDRGAVRGDANLYLRNVLHRLYRDPVKKAKFEARIEHLFPGLRIHADTFDENRHEHIPIEYEKHGVRRPLDMVGTGTLQAIQIIGYASFYQPTLLLLDEPDAHLHPNNQVKLVEALDLLSKDEGLQIVLATHSRHVLQAVHNTNDVASFHLKDGALVGTDPDLSALLVDLGAVDKYDTLSLRDKDWLVLGEDKLAETDENHPLHILLQNSGIQRANSIVMSFHGCTELRSVALLASFCAAHHPNVRILVHRDRDFMTDDEVRSGIHQKFSALSNVSVFVTDLCDLESYFVEPAHVAAVCGIDETSAAQLVDEVARREHNHVVTRFNDKRQALHKQFGRSLELAPTASLRSPNIPLPPAQRVGKEILEWVHSELRARRHLGDDQSLVVESAVLRAPSLSSAIS</sequence>
<dbReference type="Gene3D" id="3.40.50.300">
    <property type="entry name" value="P-loop containing nucleotide triphosphate hydrolases"/>
    <property type="match status" value="1"/>
</dbReference>
<organism evidence="2 3">
    <name type="scientific">Pseudoxanthomonas kaohsiungensis</name>
    <dbReference type="NCBI Taxonomy" id="283923"/>
    <lineage>
        <taxon>Bacteria</taxon>
        <taxon>Pseudomonadati</taxon>
        <taxon>Pseudomonadota</taxon>
        <taxon>Gammaproteobacteria</taxon>
        <taxon>Lysobacterales</taxon>
        <taxon>Lysobacteraceae</taxon>
        <taxon>Pseudoxanthomonas</taxon>
    </lineage>
</organism>
<dbReference type="PANTHER" id="PTHR43581:SF4">
    <property type="entry name" value="ATP_GTP PHOSPHATASE"/>
    <property type="match status" value="1"/>
</dbReference>
<comment type="caution">
    <text evidence="2">The sequence shown here is derived from an EMBL/GenBank/DDBJ whole genome shotgun (WGS) entry which is preliminary data.</text>
</comment>
<name>A0ABW3M011_9GAMM</name>
<gene>
    <name evidence="2" type="ORF">ACFQ2N_16140</name>
</gene>
<dbReference type="PANTHER" id="PTHR43581">
    <property type="entry name" value="ATP/GTP PHOSPHATASE"/>
    <property type="match status" value="1"/>
</dbReference>
<protein>
    <submittedName>
        <fullName evidence="2">AAA family ATPase</fullName>
    </submittedName>
</protein>
<dbReference type="CDD" id="cd00267">
    <property type="entry name" value="ABC_ATPase"/>
    <property type="match status" value="1"/>
</dbReference>
<dbReference type="InterPro" id="IPR003959">
    <property type="entry name" value="ATPase_AAA_core"/>
</dbReference>
<keyword evidence="3" id="KW-1185">Reference proteome</keyword>
<dbReference type="Pfam" id="PF13304">
    <property type="entry name" value="AAA_21"/>
    <property type="match status" value="1"/>
</dbReference>
<evidence type="ECO:0000259" key="1">
    <source>
        <dbReference type="Pfam" id="PF13304"/>
    </source>
</evidence>
<dbReference type="Proteomes" id="UP001597033">
    <property type="component" value="Unassembled WGS sequence"/>
</dbReference>
<reference evidence="3" key="1">
    <citation type="journal article" date="2019" name="Int. J. Syst. Evol. Microbiol.">
        <title>The Global Catalogue of Microorganisms (GCM) 10K type strain sequencing project: providing services to taxonomists for standard genome sequencing and annotation.</title>
        <authorList>
            <consortium name="The Broad Institute Genomics Platform"/>
            <consortium name="The Broad Institute Genome Sequencing Center for Infectious Disease"/>
            <person name="Wu L."/>
            <person name="Ma J."/>
        </authorList>
    </citation>
    <scope>NUCLEOTIDE SEQUENCE [LARGE SCALE GENOMIC DNA]</scope>
    <source>
        <strain evidence="3">CCUG 55854</strain>
    </source>
</reference>
<proteinExistence type="predicted"/>
<dbReference type="InterPro" id="IPR027417">
    <property type="entry name" value="P-loop_NTPase"/>
</dbReference>
<dbReference type="EMBL" id="JBHTKN010000015">
    <property type="protein sequence ID" value="MFD1043883.1"/>
    <property type="molecule type" value="Genomic_DNA"/>
</dbReference>
<evidence type="ECO:0000313" key="2">
    <source>
        <dbReference type="EMBL" id="MFD1043883.1"/>
    </source>
</evidence>
<dbReference type="RefSeq" id="WP_162378290.1">
    <property type="nucleotide sequence ID" value="NZ_JBHTKN010000015.1"/>
</dbReference>
<accession>A0ABW3M011</accession>
<evidence type="ECO:0000313" key="3">
    <source>
        <dbReference type="Proteomes" id="UP001597033"/>
    </source>
</evidence>
<dbReference type="SUPFAM" id="SSF52540">
    <property type="entry name" value="P-loop containing nucleoside triphosphate hydrolases"/>
    <property type="match status" value="1"/>
</dbReference>
<dbReference type="InterPro" id="IPR051396">
    <property type="entry name" value="Bact_Antivir_Def_Nuclease"/>
</dbReference>
<feature type="domain" description="ATPase AAA-type core" evidence="1">
    <location>
        <begin position="143"/>
        <end position="246"/>
    </location>
</feature>